<dbReference type="RefSeq" id="WP_105334774.1">
    <property type="nucleotide sequence ID" value="NZ_PUHZ01000008.1"/>
</dbReference>
<protein>
    <submittedName>
        <fullName evidence="2">Transposase</fullName>
    </submittedName>
</protein>
<organism evidence="2 3">
    <name type="scientific">Blastopirellula marina</name>
    <dbReference type="NCBI Taxonomy" id="124"/>
    <lineage>
        <taxon>Bacteria</taxon>
        <taxon>Pseudomonadati</taxon>
        <taxon>Planctomycetota</taxon>
        <taxon>Planctomycetia</taxon>
        <taxon>Pirellulales</taxon>
        <taxon>Pirellulaceae</taxon>
        <taxon>Blastopirellula</taxon>
    </lineage>
</organism>
<dbReference type="SUPFAM" id="SSF143422">
    <property type="entry name" value="Transposase IS200-like"/>
    <property type="match status" value="1"/>
</dbReference>
<evidence type="ECO:0000313" key="3">
    <source>
        <dbReference type="Proteomes" id="UP000237819"/>
    </source>
</evidence>
<accession>A0A2S8GQE7</accession>
<dbReference type="GO" id="GO:0043565">
    <property type="term" value="F:sequence-specific DNA binding"/>
    <property type="evidence" value="ECO:0007669"/>
    <property type="project" value="TreeGrafter"/>
</dbReference>
<dbReference type="GO" id="GO:0006313">
    <property type="term" value="P:DNA transposition"/>
    <property type="evidence" value="ECO:0007669"/>
    <property type="project" value="InterPro"/>
</dbReference>
<dbReference type="Gene3D" id="3.30.70.1290">
    <property type="entry name" value="Transposase IS200-like"/>
    <property type="match status" value="1"/>
</dbReference>
<dbReference type="AlphaFoldDB" id="A0A2S8GQE7"/>
<proteinExistence type="predicted"/>
<dbReference type="InterPro" id="IPR036515">
    <property type="entry name" value="Transposase_17_sf"/>
</dbReference>
<feature type="domain" description="Transposase IS200-like" evidence="1">
    <location>
        <begin position="8"/>
        <end position="136"/>
    </location>
</feature>
<dbReference type="EMBL" id="PUHZ01000008">
    <property type="protein sequence ID" value="PQO46647.1"/>
    <property type="molecule type" value="Genomic_DNA"/>
</dbReference>
<evidence type="ECO:0000313" key="2">
    <source>
        <dbReference type="EMBL" id="PQO46647.1"/>
    </source>
</evidence>
<dbReference type="Proteomes" id="UP000237819">
    <property type="component" value="Unassembled WGS sequence"/>
</dbReference>
<dbReference type="InterPro" id="IPR002686">
    <property type="entry name" value="Transposase_17"/>
</dbReference>
<name>A0A2S8GQE7_9BACT</name>
<sequence length="182" mass="21844">MSKYRRSRIGSVFFFTVVTYQRRPILTTSLGRYCLREAFRETRSVHPLQVDAIVILPDHLHAIWTLPDNDNDYSLRWRKIKASFTKQWRKSGGLAETCNPSRIDKGEHGVWQRRFYEHTCRDEDDVRRCIDYVHVNPLKHGLVDRVCDWPWSTFHRYVRQGVYGRSWGNANVWYGDEFRDFE</sequence>
<comment type="caution">
    <text evidence="2">The sequence shown here is derived from an EMBL/GenBank/DDBJ whole genome shotgun (WGS) entry which is preliminary data.</text>
</comment>
<dbReference type="PANTHER" id="PTHR36966:SF1">
    <property type="entry name" value="REP-ASSOCIATED TYROSINE TRANSPOSASE"/>
    <property type="match status" value="1"/>
</dbReference>
<dbReference type="OrthoDB" id="277009at2"/>
<reference evidence="2 3" key="1">
    <citation type="submission" date="2018-02" db="EMBL/GenBank/DDBJ databases">
        <title>Comparative genomes isolates from brazilian mangrove.</title>
        <authorList>
            <person name="Araujo J.E."/>
            <person name="Taketani R.G."/>
            <person name="Silva M.C.P."/>
            <person name="Loureco M.V."/>
            <person name="Andreote F.D."/>
        </authorList>
    </citation>
    <scope>NUCLEOTIDE SEQUENCE [LARGE SCALE GENOMIC DNA]</scope>
    <source>
        <strain evidence="2 3">Nap-Phe MGV</strain>
    </source>
</reference>
<gene>
    <name evidence="2" type="ORF">C5Y93_07380</name>
</gene>
<evidence type="ECO:0000259" key="1">
    <source>
        <dbReference type="SMART" id="SM01321"/>
    </source>
</evidence>
<dbReference type="GO" id="GO:0004803">
    <property type="term" value="F:transposase activity"/>
    <property type="evidence" value="ECO:0007669"/>
    <property type="project" value="InterPro"/>
</dbReference>
<dbReference type="NCBIfam" id="NF047646">
    <property type="entry name" value="REP_Tyr_transpos"/>
    <property type="match status" value="1"/>
</dbReference>
<dbReference type="SMART" id="SM01321">
    <property type="entry name" value="Y1_Tnp"/>
    <property type="match status" value="1"/>
</dbReference>
<dbReference type="InterPro" id="IPR052715">
    <property type="entry name" value="RAYT_transposase"/>
</dbReference>
<dbReference type="PANTHER" id="PTHR36966">
    <property type="entry name" value="REP-ASSOCIATED TYROSINE TRANSPOSASE"/>
    <property type="match status" value="1"/>
</dbReference>